<keyword evidence="3" id="KW-0648">Protein biosynthesis</keyword>
<dbReference type="GO" id="GO:0005737">
    <property type="term" value="C:cytoplasm"/>
    <property type="evidence" value="ECO:0007669"/>
    <property type="project" value="UniProtKB-ARBA"/>
</dbReference>
<dbReference type="Gene3D" id="3.30.110.10">
    <property type="entry name" value="Translation initiation factor 3 (IF-3), C-terminal domain"/>
    <property type="match status" value="1"/>
</dbReference>
<evidence type="ECO:0000313" key="7">
    <source>
        <dbReference type="EMBL" id="OGK45096.1"/>
    </source>
</evidence>
<organism evidence="7 8">
    <name type="scientific">Candidatus Roizmanbacteria bacterium RIFCSPLOWO2_01_FULL_38_11</name>
    <dbReference type="NCBI Taxonomy" id="1802060"/>
    <lineage>
        <taxon>Bacteria</taxon>
        <taxon>Candidatus Roizmaniibacteriota</taxon>
    </lineage>
</organism>
<protein>
    <recommendedName>
        <fullName evidence="4">Translation initiation factor IF-3</fullName>
    </recommendedName>
</protein>
<feature type="domain" description="Translation initiation factor 3 N-terminal" evidence="6">
    <location>
        <begin position="16"/>
        <end position="83"/>
    </location>
</feature>
<evidence type="ECO:0000259" key="5">
    <source>
        <dbReference type="Pfam" id="PF00707"/>
    </source>
</evidence>
<dbReference type="PANTHER" id="PTHR10938">
    <property type="entry name" value="TRANSLATION INITIATION FACTOR IF-3"/>
    <property type="match status" value="1"/>
</dbReference>
<dbReference type="AlphaFoldDB" id="A0A1F7IP05"/>
<evidence type="ECO:0000256" key="3">
    <source>
        <dbReference type="ARBA" id="ARBA00022917"/>
    </source>
</evidence>
<evidence type="ECO:0000256" key="4">
    <source>
        <dbReference type="NCBIfam" id="TIGR00168"/>
    </source>
</evidence>
<dbReference type="Pfam" id="PF00707">
    <property type="entry name" value="IF3_C"/>
    <property type="match status" value="1"/>
</dbReference>
<name>A0A1F7IP05_9BACT</name>
<evidence type="ECO:0000256" key="2">
    <source>
        <dbReference type="ARBA" id="ARBA00022540"/>
    </source>
</evidence>
<reference evidence="7 8" key="1">
    <citation type="journal article" date="2016" name="Nat. Commun.">
        <title>Thousands of microbial genomes shed light on interconnected biogeochemical processes in an aquifer system.</title>
        <authorList>
            <person name="Anantharaman K."/>
            <person name="Brown C.T."/>
            <person name="Hug L.A."/>
            <person name="Sharon I."/>
            <person name="Castelle C.J."/>
            <person name="Probst A.J."/>
            <person name="Thomas B.C."/>
            <person name="Singh A."/>
            <person name="Wilkins M.J."/>
            <person name="Karaoz U."/>
            <person name="Brodie E.L."/>
            <person name="Williams K.H."/>
            <person name="Hubbard S.S."/>
            <person name="Banfield J.F."/>
        </authorList>
    </citation>
    <scope>NUCLEOTIDE SEQUENCE [LARGE SCALE GENOMIC DNA]</scope>
</reference>
<dbReference type="PANTHER" id="PTHR10938:SF0">
    <property type="entry name" value="TRANSLATION INITIATION FACTOR IF-3, MITOCHONDRIAL"/>
    <property type="match status" value="1"/>
</dbReference>
<keyword evidence="2 7" id="KW-0396">Initiation factor</keyword>
<evidence type="ECO:0000256" key="1">
    <source>
        <dbReference type="ARBA" id="ARBA00005439"/>
    </source>
</evidence>
<dbReference type="Gene3D" id="3.10.20.80">
    <property type="entry name" value="Translation initiation factor 3 (IF-3), N-terminal domain"/>
    <property type="match status" value="1"/>
</dbReference>
<dbReference type="InterPro" id="IPR036787">
    <property type="entry name" value="T_IF-3_N_sf"/>
</dbReference>
<proteinExistence type="inferred from homology"/>
<evidence type="ECO:0000259" key="6">
    <source>
        <dbReference type="Pfam" id="PF05198"/>
    </source>
</evidence>
<dbReference type="STRING" id="1802060.A2957_02220"/>
<comment type="similarity">
    <text evidence="1">Belongs to the IF-3 family.</text>
</comment>
<dbReference type="GO" id="GO:0043022">
    <property type="term" value="F:ribosome binding"/>
    <property type="evidence" value="ECO:0007669"/>
    <property type="project" value="TreeGrafter"/>
</dbReference>
<evidence type="ECO:0000313" key="8">
    <source>
        <dbReference type="Proteomes" id="UP000179072"/>
    </source>
</evidence>
<dbReference type="InterPro" id="IPR001288">
    <property type="entry name" value="Translation_initiation_fac_3"/>
</dbReference>
<dbReference type="Pfam" id="PF05198">
    <property type="entry name" value="IF3_N"/>
    <property type="match status" value="1"/>
</dbReference>
<sequence>MNKPQQRYGDRRYVLNERILGDTFRLIDEKGEQIGIHTRNEALAISRERGVDLILIAPSAQPPVVKAIDFHKFLYQEEKKNKESRKGQKKSGVKDVMLSLFIGEQDLERFQKKSLEFLEEGYQVRIKLTLKGRELGKKQMAFDLVKRFIGNLGEVMVSSEPKMQGRAIITVVSRKK</sequence>
<dbReference type="Proteomes" id="UP000179072">
    <property type="component" value="Unassembled WGS sequence"/>
</dbReference>
<dbReference type="InterPro" id="IPR036788">
    <property type="entry name" value="T_IF-3_C_sf"/>
</dbReference>
<comment type="caution">
    <text evidence="7">The sequence shown here is derived from an EMBL/GenBank/DDBJ whole genome shotgun (WGS) entry which is preliminary data.</text>
</comment>
<dbReference type="SUPFAM" id="SSF55200">
    <property type="entry name" value="Translation initiation factor IF3, C-terminal domain"/>
    <property type="match status" value="1"/>
</dbReference>
<accession>A0A1F7IP05</accession>
<dbReference type="SUPFAM" id="SSF54364">
    <property type="entry name" value="Translation initiation factor IF3, N-terminal domain"/>
    <property type="match status" value="1"/>
</dbReference>
<dbReference type="NCBIfam" id="TIGR00168">
    <property type="entry name" value="infC"/>
    <property type="match status" value="1"/>
</dbReference>
<dbReference type="GO" id="GO:0032790">
    <property type="term" value="P:ribosome disassembly"/>
    <property type="evidence" value="ECO:0007669"/>
    <property type="project" value="TreeGrafter"/>
</dbReference>
<gene>
    <name evidence="7" type="ORF">A2957_02220</name>
</gene>
<dbReference type="GO" id="GO:0003743">
    <property type="term" value="F:translation initiation factor activity"/>
    <property type="evidence" value="ECO:0007669"/>
    <property type="project" value="UniProtKB-UniRule"/>
</dbReference>
<dbReference type="EMBL" id="MGAK01000007">
    <property type="protein sequence ID" value="OGK45096.1"/>
    <property type="molecule type" value="Genomic_DNA"/>
</dbReference>
<feature type="domain" description="Translation initiation factor 3 C-terminal" evidence="5">
    <location>
        <begin position="93"/>
        <end position="174"/>
    </location>
</feature>
<dbReference type="InterPro" id="IPR019815">
    <property type="entry name" value="Translation_initiation_fac_3_C"/>
</dbReference>
<dbReference type="InterPro" id="IPR019814">
    <property type="entry name" value="Translation_initiation_fac_3_N"/>
</dbReference>